<evidence type="ECO:0000256" key="5">
    <source>
        <dbReference type="ARBA" id="ARBA00022525"/>
    </source>
</evidence>
<dbReference type="GO" id="GO:0005576">
    <property type="term" value="C:extracellular region"/>
    <property type="evidence" value="ECO:0007669"/>
    <property type="project" value="UniProtKB-SubCell"/>
</dbReference>
<dbReference type="Gene3D" id="3.20.20.300">
    <property type="entry name" value="Glycoside hydrolase, family 3, N-terminal domain"/>
    <property type="match status" value="1"/>
</dbReference>
<dbReference type="Proteomes" id="UP000486351">
    <property type="component" value="Unassembled WGS sequence"/>
</dbReference>
<dbReference type="GO" id="GO:0009251">
    <property type="term" value="P:glucan catabolic process"/>
    <property type="evidence" value="ECO:0007669"/>
    <property type="project" value="TreeGrafter"/>
</dbReference>
<keyword evidence="5" id="KW-0964">Secreted</keyword>
<evidence type="ECO:0000313" key="9">
    <source>
        <dbReference type="EMBL" id="KAE9285723.1"/>
    </source>
</evidence>
<evidence type="ECO:0000256" key="8">
    <source>
        <dbReference type="ARBA" id="ARBA00024983"/>
    </source>
</evidence>
<comment type="caution">
    <text evidence="9">The sequence shown here is derived from an EMBL/GenBank/DDBJ whole genome shotgun (WGS) entry which is preliminary data.</text>
</comment>
<organism evidence="9 10">
    <name type="scientific">Phytophthora fragariae</name>
    <dbReference type="NCBI Taxonomy" id="53985"/>
    <lineage>
        <taxon>Eukaryota</taxon>
        <taxon>Sar</taxon>
        <taxon>Stramenopiles</taxon>
        <taxon>Oomycota</taxon>
        <taxon>Peronosporomycetes</taxon>
        <taxon>Peronosporales</taxon>
        <taxon>Peronosporaceae</taxon>
        <taxon>Phytophthora</taxon>
    </lineage>
</organism>
<gene>
    <name evidence="9" type="ORF">PF008_g26843</name>
</gene>
<comment type="function">
    <text evidence="8">Beta-glucosidases are one of a number of cellulolytic enzymes involved in the degradation of cellulosic biomass. Catalyzes the last step releasing glucose from the inhibitory cellobiose.</text>
</comment>
<proteinExistence type="inferred from homology"/>
<dbReference type="EMBL" id="QXFY01003378">
    <property type="protein sequence ID" value="KAE9285723.1"/>
    <property type="molecule type" value="Genomic_DNA"/>
</dbReference>
<evidence type="ECO:0000256" key="6">
    <source>
        <dbReference type="ARBA" id="ARBA00022729"/>
    </source>
</evidence>
<keyword evidence="7" id="KW-0378">Hydrolase</keyword>
<dbReference type="AlphaFoldDB" id="A0A6G0QGH2"/>
<dbReference type="GO" id="GO:0008422">
    <property type="term" value="F:beta-glucosidase activity"/>
    <property type="evidence" value="ECO:0007669"/>
    <property type="project" value="UniProtKB-EC"/>
</dbReference>
<evidence type="ECO:0000256" key="2">
    <source>
        <dbReference type="ARBA" id="ARBA00004613"/>
    </source>
</evidence>
<protein>
    <recommendedName>
        <fullName evidence="4">beta-glucosidase</fullName>
        <ecNumber evidence="4">3.2.1.21</ecNumber>
    </recommendedName>
</protein>
<dbReference type="Gene3D" id="3.40.50.1700">
    <property type="entry name" value="Glycoside hydrolase family 3 C-terminal domain"/>
    <property type="match status" value="1"/>
</dbReference>
<name>A0A6G0QGH2_9STRA</name>
<evidence type="ECO:0000256" key="4">
    <source>
        <dbReference type="ARBA" id="ARBA00012744"/>
    </source>
</evidence>
<reference evidence="9 10" key="1">
    <citation type="submission" date="2018-09" db="EMBL/GenBank/DDBJ databases">
        <title>Genomic investigation of the strawberry pathogen Phytophthora fragariae indicates pathogenicity is determined by transcriptional variation in three key races.</title>
        <authorList>
            <person name="Adams T.M."/>
            <person name="Armitage A.D."/>
            <person name="Sobczyk M.K."/>
            <person name="Bates H.J."/>
            <person name="Dunwell J.M."/>
            <person name="Nellist C.F."/>
            <person name="Harrison R.J."/>
        </authorList>
    </citation>
    <scope>NUCLEOTIDE SEQUENCE [LARGE SCALE GENOMIC DNA]</scope>
    <source>
        <strain evidence="9 10">NOV-77</strain>
    </source>
</reference>
<evidence type="ECO:0000256" key="7">
    <source>
        <dbReference type="ARBA" id="ARBA00022801"/>
    </source>
</evidence>
<comment type="similarity">
    <text evidence="3">Belongs to the glycosyl hydrolase 3 family.</text>
</comment>
<evidence type="ECO:0000313" key="10">
    <source>
        <dbReference type="Proteomes" id="UP000486351"/>
    </source>
</evidence>
<comment type="catalytic activity">
    <reaction evidence="1">
        <text>Hydrolysis of terminal, non-reducing beta-D-glucosyl residues with release of beta-D-glucose.</text>
        <dbReference type="EC" id="3.2.1.21"/>
    </reaction>
</comment>
<comment type="subcellular location">
    <subcellularLocation>
        <location evidence="2">Secreted</location>
    </subcellularLocation>
</comment>
<evidence type="ECO:0000256" key="1">
    <source>
        <dbReference type="ARBA" id="ARBA00000448"/>
    </source>
</evidence>
<dbReference type="PANTHER" id="PTHR42715">
    <property type="entry name" value="BETA-GLUCOSIDASE"/>
    <property type="match status" value="1"/>
</dbReference>
<dbReference type="InterPro" id="IPR036962">
    <property type="entry name" value="Glyco_hydro_3_N_sf"/>
</dbReference>
<dbReference type="Gene3D" id="2.60.120.260">
    <property type="entry name" value="Galactose-binding domain-like"/>
    <property type="match status" value="1"/>
</dbReference>
<dbReference type="EC" id="3.2.1.21" evidence="4"/>
<dbReference type="InterPro" id="IPR036881">
    <property type="entry name" value="Glyco_hydro_3_C_sf"/>
</dbReference>
<dbReference type="InterPro" id="IPR050288">
    <property type="entry name" value="Cellulose_deg_GH3"/>
</dbReference>
<keyword evidence="6" id="KW-0732">Signal</keyword>
<evidence type="ECO:0000256" key="3">
    <source>
        <dbReference type="ARBA" id="ARBA00005336"/>
    </source>
</evidence>
<dbReference type="PANTHER" id="PTHR42715:SF12">
    <property type="entry name" value="BETA-GLUCOSIDASE G-RELATED"/>
    <property type="match status" value="1"/>
</dbReference>
<sequence>MDLEMPTGSYYDALYDYIYVSQNLSESYLNRAVGHILAKYDEFGLLGTTTQGSSPLPQDVVEDHAQISYDIAVKSGILLKNDNDSLPLKAGASVAVIGPNGVQYTHGTNFAERAYGIPERQVSTLEALKSRLGEDVASAVGVDQEGSIIPSTHLRNLQGDAGPSRNDTLGGSSNDEVVYFTGTSALPKNASYTWQGQVHADTEGYYTFSFARAIPKWQNHSNPDYGAIFAIGTFSVNGSEVGEGYRLYGDGGVKPWSNSIATRDNWDNIKSYGYLEEGWHDLEASPRRPAATRTPEPISACSAEYANTSVGVPKRCSDTPLKSTSVSKLSMGMEISAGPKYESKVSTVVCLTMPLLVTPLGLMAEPSEPDTFKHVTLAVGATQLA</sequence>
<accession>A0A6G0QGH2</accession>